<gene>
    <name evidence="1" type="primary">DUF3288</name>
    <name evidence="1" type="ORF">SCTW_155</name>
</gene>
<name>A0A9Y1I292_9RHOD</name>
<dbReference type="AlphaFoldDB" id="A0A9Y1I292"/>
<proteinExistence type="predicted"/>
<dbReference type="Pfam" id="PF11691">
    <property type="entry name" value="DUF3288"/>
    <property type="match status" value="1"/>
</dbReference>
<accession>A0A9Y1I292</accession>
<evidence type="ECO:0000313" key="1">
    <source>
        <dbReference type="EMBL" id="WDA98937.1"/>
    </source>
</evidence>
<geneLocation type="plastid" evidence="1"/>
<sequence length="127" mass="15642">MFKELLLFRRHYFPPWYEDKKLILGMFKKDFTHIDIVEIARLYVRYYQIEEAYLILELLQLLMKQKQISKKLLFSYTRKIHNVELIYFSYNLGETKKVKPKQYKPTKKELMRVPTHPEVLLQNELLN</sequence>
<dbReference type="EMBL" id="OP616811">
    <property type="protein sequence ID" value="WDA98937.1"/>
    <property type="molecule type" value="Genomic_DNA"/>
</dbReference>
<keyword evidence="1" id="KW-0934">Plastid</keyword>
<reference evidence="1" key="1">
    <citation type="journal article" date="2023" name="J. Phycol.">
        <title>Revised classification of the Cyanidiophyceae based on plastid genome data with descriptions of the Cavernulicolales ord. nov. and Galdieriales ord. nov. (Rhodophyta).</title>
        <authorList>
            <person name="Park S.I."/>
            <person name="Cho C.H."/>
            <person name="Ciniglia C."/>
            <person name="Huang T.Y."/>
            <person name="Liu S.L."/>
            <person name="Bustamante D.E."/>
            <person name="Calderon M.S."/>
            <person name="Mansilla A."/>
            <person name="McDermott T."/>
            <person name="Andersen R.A."/>
            <person name="Yoon H.S."/>
        </authorList>
    </citation>
    <scope>NUCLEOTIDE SEQUENCE</scope>
</reference>
<dbReference type="InterPro" id="IPR021705">
    <property type="entry name" value="DUF3288"/>
</dbReference>
<organism evidence="1">
    <name type="scientific">Sciadococcus taiwanensis</name>
    <dbReference type="NCBI Taxonomy" id="3028030"/>
    <lineage>
        <taxon>Eukaryota</taxon>
        <taxon>Rhodophyta</taxon>
        <taxon>Bangiophyceae</taxon>
        <taxon>Cavernulicolales</taxon>
        <taxon>Cavernulicolaceae</taxon>
        <taxon>Sciadococcus</taxon>
    </lineage>
</organism>
<protein>
    <submittedName>
        <fullName evidence="1">DUF3288</fullName>
    </submittedName>
</protein>